<dbReference type="GO" id="GO:0006605">
    <property type="term" value="P:protein targeting"/>
    <property type="evidence" value="ECO:0007669"/>
    <property type="project" value="InterPro"/>
</dbReference>
<keyword evidence="2" id="KW-0813">Transport</keyword>
<evidence type="ECO:0000256" key="6">
    <source>
        <dbReference type="ARBA" id="ARBA00023010"/>
    </source>
</evidence>
<protein>
    <submittedName>
        <fullName evidence="9">Protein translocase subunit secE/sec61 gamma</fullName>
    </submittedName>
</protein>
<dbReference type="InterPro" id="IPR038379">
    <property type="entry name" value="SecE_sf"/>
</dbReference>
<evidence type="ECO:0000256" key="3">
    <source>
        <dbReference type="ARBA" id="ARBA00022692"/>
    </source>
</evidence>
<dbReference type="InterPro" id="IPR001901">
    <property type="entry name" value="Translocase_SecE/Sec61-g"/>
</dbReference>
<keyword evidence="3 8" id="KW-0812">Transmembrane</keyword>
<dbReference type="EMBL" id="FUXZ01000005">
    <property type="protein sequence ID" value="SKA63997.1"/>
    <property type="molecule type" value="Genomic_DNA"/>
</dbReference>
<dbReference type="Gene3D" id="1.20.5.1030">
    <property type="entry name" value="Preprotein translocase secy subunit"/>
    <property type="match status" value="1"/>
</dbReference>
<proteinExistence type="predicted"/>
<keyword evidence="6" id="KW-0811">Translocation</keyword>
<evidence type="ECO:0000313" key="9">
    <source>
        <dbReference type="EMBL" id="SKA63997.1"/>
    </source>
</evidence>
<accession>A0A1T4VGB8</accession>
<dbReference type="GO" id="GO:0006886">
    <property type="term" value="P:intracellular protein transport"/>
    <property type="evidence" value="ECO:0007669"/>
    <property type="project" value="InterPro"/>
</dbReference>
<organism evidence="9 10">
    <name type="scientific">Eubacterium uniforme</name>
    <dbReference type="NCBI Taxonomy" id="39495"/>
    <lineage>
        <taxon>Bacteria</taxon>
        <taxon>Bacillati</taxon>
        <taxon>Bacillota</taxon>
        <taxon>Clostridia</taxon>
        <taxon>Eubacteriales</taxon>
        <taxon>Eubacteriaceae</taxon>
        <taxon>Eubacterium</taxon>
    </lineage>
</organism>
<evidence type="ECO:0000256" key="4">
    <source>
        <dbReference type="ARBA" id="ARBA00022927"/>
    </source>
</evidence>
<keyword evidence="4" id="KW-0653">Protein transport</keyword>
<keyword evidence="7 8" id="KW-0472">Membrane</keyword>
<reference evidence="9 10" key="1">
    <citation type="submission" date="2017-02" db="EMBL/GenBank/DDBJ databases">
        <authorList>
            <person name="Peterson S.W."/>
        </authorList>
    </citation>
    <scope>NUCLEOTIDE SEQUENCE [LARGE SCALE GENOMIC DNA]</scope>
    <source>
        <strain evidence="9 10">ATCC 35992</strain>
    </source>
</reference>
<keyword evidence="5 8" id="KW-1133">Transmembrane helix</keyword>
<evidence type="ECO:0000256" key="5">
    <source>
        <dbReference type="ARBA" id="ARBA00022989"/>
    </source>
</evidence>
<name>A0A1T4VGB8_9FIRM</name>
<evidence type="ECO:0000256" key="8">
    <source>
        <dbReference type="SAM" id="Phobius"/>
    </source>
</evidence>
<dbReference type="GO" id="GO:0009306">
    <property type="term" value="P:protein secretion"/>
    <property type="evidence" value="ECO:0007669"/>
    <property type="project" value="InterPro"/>
</dbReference>
<keyword evidence="10" id="KW-1185">Reference proteome</keyword>
<dbReference type="GO" id="GO:0008320">
    <property type="term" value="F:protein transmembrane transporter activity"/>
    <property type="evidence" value="ECO:0007669"/>
    <property type="project" value="InterPro"/>
</dbReference>
<gene>
    <name evidence="9" type="ORF">SAMN02745111_00866</name>
</gene>
<evidence type="ECO:0000256" key="1">
    <source>
        <dbReference type="ARBA" id="ARBA00004370"/>
    </source>
</evidence>
<dbReference type="RefSeq" id="WP_078765751.1">
    <property type="nucleotide sequence ID" value="NZ_FUXZ01000005.1"/>
</dbReference>
<sequence length="71" mass="7851">MSESEKKEKKSGSGAGGWWKNLKAEFNKIIWPDRPTIVKETTAVVIVSVILGIIIKLVDMLVQLGIDKILS</sequence>
<evidence type="ECO:0000313" key="10">
    <source>
        <dbReference type="Proteomes" id="UP000190814"/>
    </source>
</evidence>
<evidence type="ECO:0000256" key="2">
    <source>
        <dbReference type="ARBA" id="ARBA00022448"/>
    </source>
</evidence>
<comment type="subcellular location">
    <subcellularLocation>
        <location evidence="1">Membrane</location>
    </subcellularLocation>
</comment>
<dbReference type="STRING" id="39495.SAMN02745111_00866"/>
<dbReference type="GO" id="GO:0016020">
    <property type="term" value="C:membrane"/>
    <property type="evidence" value="ECO:0007669"/>
    <property type="project" value="UniProtKB-SubCell"/>
</dbReference>
<dbReference type="NCBIfam" id="TIGR00964">
    <property type="entry name" value="secE_bact"/>
    <property type="match status" value="1"/>
</dbReference>
<dbReference type="Proteomes" id="UP000190814">
    <property type="component" value="Unassembled WGS sequence"/>
</dbReference>
<evidence type="ECO:0000256" key="7">
    <source>
        <dbReference type="ARBA" id="ARBA00023136"/>
    </source>
</evidence>
<dbReference type="InterPro" id="IPR005807">
    <property type="entry name" value="SecE_bac"/>
</dbReference>
<dbReference type="AlphaFoldDB" id="A0A1T4VGB8"/>
<dbReference type="Pfam" id="PF00584">
    <property type="entry name" value="SecE"/>
    <property type="match status" value="1"/>
</dbReference>
<feature type="transmembrane region" description="Helical" evidence="8">
    <location>
        <begin position="43"/>
        <end position="66"/>
    </location>
</feature>